<feature type="chain" id="PRO_5040237298" description="Secreted protein" evidence="2">
    <location>
        <begin position="22"/>
        <end position="110"/>
    </location>
</feature>
<dbReference type="AlphaFoldDB" id="A0A9N8E867"/>
<dbReference type="EMBL" id="CAICTM010000725">
    <property type="protein sequence ID" value="CAB9515604.1"/>
    <property type="molecule type" value="Genomic_DNA"/>
</dbReference>
<evidence type="ECO:0000313" key="3">
    <source>
        <dbReference type="EMBL" id="CAB9515604.1"/>
    </source>
</evidence>
<evidence type="ECO:0000313" key="4">
    <source>
        <dbReference type="Proteomes" id="UP001153069"/>
    </source>
</evidence>
<accession>A0A9N8E867</accession>
<keyword evidence="2" id="KW-0732">Signal</keyword>
<dbReference type="Proteomes" id="UP001153069">
    <property type="component" value="Unassembled WGS sequence"/>
</dbReference>
<proteinExistence type="predicted"/>
<organism evidence="3 4">
    <name type="scientific">Seminavis robusta</name>
    <dbReference type="NCBI Taxonomy" id="568900"/>
    <lineage>
        <taxon>Eukaryota</taxon>
        <taxon>Sar</taxon>
        <taxon>Stramenopiles</taxon>
        <taxon>Ochrophyta</taxon>
        <taxon>Bacillariophyta</taxon>
        <taxon>Bacillariophyceae</taxon>
        <taxon>Bacillariophycidae</taxon>
        <taxon>Naviculales</taxon>
        <taxon>Naviculaceae</taxon>
        <taxon>Seminavis</taxon>
    </lineage>
</organism>
<feature type="compositionally biased region" description="Low complexity" evidence="1">
    <location>
        <begin position="71"/>
        <end position="81"/>
    </location>
</feature>
<reference evidence="3" key="1">
    <citation type="submission" date="2020-06" db="EMBL/GenBank/DDBJ databases">
        <authorList>
            <consortium name="Plant Systems Biology data submission"/>
        </authorList>
    </citation>
    <scope>NUCLEOTIDE SEQUENCE</scope>
    <source>
        <strain evidence="3">D6</strain>
    </source>
</reference>
<comment type="caution">
    <text evidence="3">The sequence shown here is derived from an EMBL/GenBank/DDBJ whole genome shotgun (WGS) entry which is preliminary data.</text>
</comment>
<feature type="signal peptide" evidence="2">
    <location>
        <begin position="1"/>
        <end position="21"/>
    </location>
</feature>
<keyword evidence="4" id="KW-1185">Reference proteome</keyword>
<gene>
    <name evidence="3" type="ORF">SEMRO_726_G193500.1</name>
</gene>
<evidence type="ECO:0000256" key="2">
    <source>
        <dbReference type="SAM" id="SignalP"/>
    </source>
</evidence>
<feature type="region of interest" description="Disordered" evidence="1">
    <location>
        <begin position="65"/>
        <end position="110"/>
    </location>
</feature>
<name>A0A9N8E867_9STRA</name>
<sequence>MTSLMRIVVLLVAVWFQGTTAMNLANGFQDGIFPLFPTVAGVPFLCDSELLDMPWWVCENSAPGGDGSGGSTYEDTTTEETQTFAGKANPKNGGNRKLHSKKPKNKLRGL</sequence>
<evidence type="ECO:0008006" key="5">
    <source>
        <dbReference type="Google" id="ProtNLM"/>
    </source>
</evidence>
<protein>
    <recommendedName>
        <fullName evidence="5">Secreted protein</fullName>
    </recommendedName>
</protein>
<feature type="compositionally biased region" description="Basic residues" evidence="1">
    <location>
        <begin position="94"/>
        <end position="110"/>
    </location>
</feature>
<evidence type="ECO:0000256" key="1">
    <source>
        <dbReference type="SAM" id="MobiDB-lite"/>
    </source>
</evidence>